<organism evidence="2 3">
    <name type="scientific">Ralstonia insidiosa</name>
    <dbReference type="NCBI Taxonomy" id="190721"/>
    <lineage>
        <taxon>Bacteria</taxon>
        <taxon>Pseudomonadati</taxon>
        <taxon>Pseudomonadota</taxon>
        <taxon>Betaproteobacteria</taxon>
        <taxon>Burkholderiales</taxon>
        <taxon>Burkholderiaceae</taxon>
        <taxon>Ralstonia</taxon>
    </lineage>
</organism>
<name>A0A192A773_9RALS</name>
<sequence>MAGLSVIQHVVVLMLENRSFDNLFGTLYPKSAEFDGLSGTETNPDGSGEPIRVWTTPAPPNVMTLPNPDPGELFTDINQQLFGAQTPLGQTPAMQGFTTNYAKNGGDPRNIMHFFTSDQVPALSTLARNYAVSDAWFASAPCQTWPNRFFVHTGTAHGYPNNSPVHFPYLMPTLFNALDGVVPDDWRVYYHDFAQSLTLTRLWLHLDHFHLFDDFLDDATNGNLPSYSFIEPRYFADLDWPNDMHPPHDVGYGDALVAQVYNALRTSPQWHQTLLIVTFDEHGGCYDHVPPPSAVPPSPPQPGQLFAFDRLGVRVPAVVVSPWIPKGTIFRSTVAQPYDHTAIIKTLRNRYNIQTPLTARDASAPDLAQVLELTAPDDNRDPVVARPMVADPAGLQAARNAPLNDFQWAMHESAAMLAPLGTGISIDDHVRNLSTDQQPPVPAAQNAQQAAQHIKDVLASMDLPYAGQ</sequence>
<dbReference type="Gene3D" id="3.40.720.10">
    <property type="entry name" value="Alkaline Phosphatase, subunit A"/>
    <property type="match status" value="2"/>
</dbReference>
<dbReference type="RefSeq" id="WP_064809093.1">
    <property type="nucleotide sequence ID" value="NZ_CP016023.1"/>
</dbReference>
<keyword evidence="1" id="KW-0378">Hydrolase</keyword>
<dbReference type="Proteomes" id="UP000078572">
    <property type="component" value="Chromosome 2"/>
</dbReference>
<dbReference type="GO" id="GO:0009395">
    <property type="term" value="P:phospholipid catabolic process"/>
    <property type="evidence" value="ECO:0007669"/>
    <property type="project" value="TreeGrafter"/>
</dbReference>
<evidence type="ECO:0000256" key="1">
    <source>
        <dbReference type="ARBA" id="ARBA00022801"/>
    </source>
</evidence>
<keyword evidence="3" id="KW-1185">Reference proteome</keyword>
<dbReference type="AlphaFoldDB" id="A0A192A773"/>
<dbReference type="EMBL" id="CP016023">
    <property type="protein sequence ID" value="ANJ76188.1"/>
    <property type="molecule type" value="Genomic_DNA"/>
</dbReference>
<dbReference type="GO" id="GO:0042578">
    <property type="term" value="F:phosphoric ester hydrolase activity"/>
    <property type="evidence" value="ECO:0007669"/>
    <property type="project" value="UniProtKB-ARBA"/>
</dbReference>
<protein>
    <submittedName>
        <fullName evidence="2">Phosphoesterase</fullName>
    </submittedName>
</protein>
<dbReference type="STRING" id="190721.ACS15_5199"/>
<gene>
    <name evidence="2" type="ORF">A9Y76_23970</name>
</gene>
<dbReference type="PANTHER" id="PTHR31956">
    <property type="entry name" value="NON-SPECIFIC PHOSPHOLIPASE C4-RELATED"/>
    <property type="match status" value="1"/>
</dbReference>
<proteinExistence type="predicted"/>
<dbReference type="Pfam" id="PF04185">
    <property type="entry name" value="Phosphoesterase"/>
    <property type="match status" value="1"/>
</dbReference>
<accession>A0A192A773</accession>
<evidence type="ECO:0000313" key="2">
    <source>
        <dbReference type="EMBL" id="ANJ76188.1"/>
    </source>
</evidence>
<dbReference type="GeneID" id="61529105"/>
<dbReference type="InterPro" id="IPR017850">
    <property type="entry name" value="Alkaline_phosphatase_core_sf"/>
</dbReference>
<dbReference type="SUPFAM" id="SSF53649">
    <property type="entry name" value="Alkaline phosphatase-like"/>
    <property type="match status" value="1"/>
</dbReference>
<dbReference type="InterPro" id="IPR007312">
    <property type="entry name" value="Phosphoesterase"/>
</dbReference>
<evidence type="ECO:0000313" key="3">
    <source>
        <dbReference type="Proteomes" id="UP000078572"/>
    </source>
</evidence>
<dbReference type="OrthoDB" id="980947at2"/>
<reference evidence="3" key="1">
    <citation type="submission" date="2016-06" db="EMBL/GenBank/DDBJ databases">
        <authorList>
            <person name="Xu Y."/>
            <person name="Nagy A."/>
            <person name="Yan X."/>
            <person name="Kim S.W."/>
            <person name="Haley B."/>
            <person name="Liu N.T."/>
            <person name="Nou X."/>
        </authorList>
    </citation>
    <scope>NUCLEOTIDE SEQUENCE [LARGE SCALE GENOMIC DNA]</scope>
    <source>
        <strain evidence="3">ATCC 49129</strain>
    </source>
</reference>
<dbReference type="PANTHER" id="PTHR31956:SF1">
    <property type="entry name" value="NON-SPECIFIC PHOSPHOLIPASE C1"/>
    <property type="match status" value="1"/>
</dbReference>